<dbReference type="EMBL" id="JBHTCJ010000017">
    <property type="protein sequence ID" value="MFC7344576.1"/>
    <property type="molecule type" value="Genomic_DNA"/>
</dbReference>
<comment type="caution">
    <text evidence="1">The sequence shown here is derived from an EMBL/GenBank/DDBJ whole genome shotgun (WGS) entry which is preliminary data.</text>
</comment>
<gene>
    <name evidence="1" type="ORF">ACFQRI_24480</name>
</gene>
<protein>
    <submittedName>
        <fullName evidence="1">Uncharacterized protein</fullName>
    </submittedName>
</protein>
<organism evidence="1 2">
    <name type="scientific">Saccharopolyspora griseoalba</name>
    <dbReference type="NCBI Taxonomy" id="1431848"/>
    <lineage>
        <taxon>Bacteria</taxon>
        <taxon>Bacillati</taxon>
        <taxon>Actinomycetota</taxon>
        <taxon>Actinomycetes</taxon>
        <taxon>Pseudonocardiales</taxon>
        <taxon>Pseudonocardiaceae</taxon>
        <taxon>Saccharopolyspora</taxon>
    </lineage>
</organism>
<dbReference type="RefSeq" id="WP_380672492.1">
    <property type="nucleotide sequence ID" value="NZ_JBHTCJ010000017.1"/>
</dbReference>
<evidence type="ECO:0000313" key="2">
    <source>
        <dbReference type="Proteomes" id="UP001596504"/>
    </source>
</evidence>
<dbReference type="Proteomes" id="UP001596504">
    <property type="component" value="Unassembled WGS sequence"/>
</dbReference>
<evidence type="ECO:0000313" key="1">
    <source>
        <dbReference type="EMBL" id="MFC7344576.1"/>
    </source>
</evidence>
<name>A0ABW2LSK3_9PSEU</name>
<reference evidence="2" key="1">
    <citation type="journal article" date="2019" name="Int. J. Syst. Evol. Microbiol.">
        <title>The Global Catalogue of Microorganisms (GCM) 10K type strain sequencing project: providing services to taxonomists for standard genome sequencing and annotation.</title>
        <authorList>
            <consortium name="The Broad Institute Genomics Platform"/>
            <consortium name="The Broad Institute Genome Sequencing Center for Infectious Disease"/>
            <person name="Wu L."/>
            <person name="Ma J."/>
        </authorList>
    </citation>
    <scope>NUCLEOTIDE SEQUENCE [LARGE SCALE GENOMIC DNA]</scope>
    <source>
        <strain evidence="2">WLHS5</strain>
    </source>
</reference>
<keyword evidence="2" id="KW-1185">Reference proteome</keyword>
<proteinExistence type="predicted"/>
<sequence>MSDKHVKLVEELKKVDMDPVAYTFEEHPTALVVKCPDWRPLTPPLLESIENLPGVHRVEGTAWDERGVIMIHLC</sequence>
<accession>A0ABW2LSK3</accession>